<dbReference type="SUPFAM" id="SSF110857">
    <property type="entry name" value="Gamma-glutamyl cyclotransferase-like"/>
    <property type="match status" value="1"/>
</dbReference>
<dbReference type="Pfam" id="PF04752">
    <property type="entry name" value="ChaC"/>
    <property type="match status" value="1"/>
</dbReference>
<dbReference type="STRING" id="1365950.SAMN05428963_107195"/>
<proteinExistence type="predicted"/>
<evidence type="ECO:0000313" key="4">
    <source>
        <dbReference type="Proteomes" id="UP000190135"/>
    </source>
</evidence>
<dbReference type="PANTHER" id="PTHR12192:SF2">
    <property type="entry name" value="GLUTATHIONE-SPECIFIC GAMMA-GLUTAMYLCYCLOTRANSFERASE 2"/>
    <property type="match status" value="1"/>
</dbReference>
<gene>
    <name evidence="3" type="ORF">SAMN05428963_107195</name>
</gene>
<dbReference type="CDD" id="cd06661">
    <property type="entry name" value="GGCT_like"/>
    <property type="match status" value="1"/>
</dbReference>
<dbReference type="InterPro" id="IPR013024">
    <property type="entry name" value="GGCT-like"/>
</dbReference>
<dbReference type="EMBL" id="FUXL01000007">
    <property type="protein sequence ID" value="SKA18460.1"/>
    <property type="molecule type" value="Genomic_DNA"/>
</dbReference>
<organism evidence="3 4">
    <name type="scientific">Consotaella salsifontis</name>
    <dbReference type="NCBI Taxonomy" id="1365950"/>
    <lineage>
        <taxon>Bacteria</taxon>
        <taxon>Pseudomonadati</taxon>
        <taxon>Pseudomonadota</taxon>
        <taxon>Alphaproteobacteria</taxon>
        <taxon>Hyphomicrobiales</taxon>
        <taxon>Aurantimonadaceae</taxon>
        <taxon>Consotaella</taxon>
    </lineage>
</organism>
<keyword evidence="2" id="KW-0456">Lyase</keyword>
<dbReference type="OrthoDB" id="9795692at2"/>
<dbReference type="Proteomes" id="UP000190135">
    <property type="component" value="Unassembled WGS sequence"/>
</dbReference>
<protein>
    <recommendedName>
        <fullName evidence="1">glutathione-specific gamma-glutamylcyclotransferase</fullName>
        <ecNumber evidence="1">4.3.2.7</ecNumber>
    </recommendedName>
</protein>
<evidence type="ECO:0000256" key="1">
    <source>
        <dbReference type="ARBA" id="ARBA00012344"/>
    </source>
</evidence>
<keyword evidence="4" id="KW-1185">Reference proteome</keyword>
<accession>A0A1T4RR43</accession>
<dbReference type="EC" id="4.3.2.7" evidence="1"/>
<evidence type="ECO:0000256" key="2">
    <source>
        <dbReference type="ARBA" id="ARBA00023239"/>
    </source>
</evidence>
<dbReference type="GO" id="GO:0061928">
    <property type="term" value="F:glutathione specific gamma-glutamylcyclotransferase activity"/>
    <property type="evidence" value="ECO:0007669"/>
    <property type="project" value="UniProtKB-EC"/>
</dbReference>
<dbReference type="InterPro" id="IPR036568">
    <property type="entry name" value="GGCT-like_sf"/>
</dbReference>
<dbReference type="InterPro" id="IPR006840">
    <property type="entry name" value="ChaC"/>
</dbReference>
<reference evidence="4" key="1">
    <citation type="submission" date="2017-02" db="EMBL/GenBank/DDBJ databases">
        <authorList>
            <person name="Varghese N."/>
            <person name="Submissions S."/>
        </authorList>
    </citation>
    <scope>NUCLEOTIDE SEQUENCE [LARGE SCALE GENOMIC DNA]</scope>
    <source>
        <strain evidence="4">USBA 369</strain>
    </source>
</reference>
<name>A0A1T4RR43_9HYPH</name>
<evidence type="ECO:0000313" key="3">
    <source>
        <dbReference type="EMBL" id="SKA18460.1"/>
    </source>
</evidence>
<dbReference type="GO" id="GO:0005737">
    <property type="term" value="C:cytoplasm"/>
    <property type="evidence" value="ECO:0007669"/>
    <property type="project" value="TreeGrafter"/>
</dbReference>
<dbReference type="AlphaFoldDB" id="A0A1T4RR43"/>
<dbReference type="GO" id="GO:0006751">
    <property type="term" value="P:glutathione catabolic process"/>
    <property type="evidence" value="ECO:0007669"/>
    <property type="project" value="InterPro"/>
</dbReference>
<dbReference type="PANTHER" id="PTHR12192">
    <property type="entry name" value="CATION TRANSPORT PROTEIN CHAC-RELATED"/>
    <property type="match status" value="1"/>
</dbReference>
<dbReference type="RefSeq" id="WP_078708685.1">
    <property type="nucleotide sequence ID" value="NZ_FUXL01000007.1"/>
</dbReference>
<dbReference type="Gene3D" id="3.10.490.10">
    <property type="entry name" value="Gamma-glutamyl cyclotransferase-like"/>
    <property type="match status" value="1"/>
</dbReference>
<sequence>MNDFWVFGYGSLIWRPDFPFEERVKARLSGYHRSLCVWSHVHRGTPERPGLVFGLDRGGSCVGMAFRVRPENRDSVTDYLRRRELVTNVYHEVTLSVRLEGGPAVHALAFVVDRGHSQYAGRITVDHAAEIVARAHGQSGANRDYVVHALAEIRNFGLKDQWLEGVAARL</sequence>